<dbReference type="GO" id="GO:0030276">
    <property type="term" value="F:clathrin binding"/>
    <property type="evidence" value="ECO:0007669"/>
    <property type="project" value="TreeGrafter"/>
</dbReference>
<evidence type="ECO:0000256" key="1">
    <source>
        <dbReference type="SAM" id="MobiDB-lite"/>
    </source>
</evidence>
<feature type="region of interest" description="Disordered" evidence="1">
    <location>
        <begin position="394"/>
        <end position="442"/>
    </location>
</feature>
<keyword evidence="3" id="KW-1185">Reference proteome</keyword>
<dbReference type="GO" id="GO:0005737">
    <property type="term" value="C:cytoplasm"/>
    <property type="evidence" value="ECO:0007669"/>
    <property type="project" value="TreeGrafter"/>
</dbReference>
<dbReference type="OrthoDB" id="1717591at2759"/>
<feature type="compositionally biased region" description="Polar residues" evidence="1">
    <location>
        <begin position="181"/>
        <end position="192"/>
    </location>
</feature>
<proteinExistence type="predicted"/>
<name>A0A7J7NHD9_9MAGN</name>
<accession>A0A7J7NHD9</accession>
<organism evidence="2 3">
    <name type="scientific">Kingdonia uniflora</name>
    <dbReference type="NCBI Taxonomy" id="39325"/>
    <lineage>
        <taxon>Eukaryota</taxon>
        <taxon>Viridiplantae</taxon>
        <taxon>Streptophyta</taxon>
        <taxon>Embryophyta</taxon>
        <taxon>Tracheophyta</taxon>
        <taxon>Spermatophyta</taxon>
        <taxon>Magnoliopsida</taxon>
        <taxon>Ranunculales</taxon>
        <taxon>Circaeasteraceae</taxon>
        <taxon>Kingdonia</taxon>
    </lineage>
</organism>
<sequence>MERFSNNKDQQVLLGYLPRNSLGSPKNTSRTSNSNVDFNDVFGGPPRRSSTRDWRHSTGEEEQTITTVVSRDPWSGLNEKLVFGDENVNPRRYPTEDFFDDIFKGDSANSTPRKSSHNLFSSSPRARLPSKMGKEVDFQAYNTKESSSNGLGFPTSASTSISKVRTLVVQVEEDGSRSDSRPSYGQSLLSHQHSFHEESPSDSKFENKDAEDSWKKVSRVSEVDNIGSQFHFSIYKWAGKGVPLALPFRGRNDLSTKERNTSESIGSELPSPVLQGVEFSSLSDSISTVDVSFPRDLENQETKSVYSIKRSPEIVTVPPNSQSAPKVPIGLLSQKLGTEIKYSPGAAAGIRLLEVTEKETPICNQEAQKTELQPLHCLLKDEIDPQDVGKVKTTELSRVKEEAVKSSKPARDADDSKKVKKQSGKRNTEAIKSSIQDSPVTSEPKLVKNKVKGKLVDFVKIFNQETPIKPVPSSESQCDKTGAEDFSSCKLEDQASIRATKADQKENVVDAKNCRRLAKDPLREDQVVKPLKPPILVNAIAHKVSDTSSETKDTTTSSSSGPVPETIAADVGAKHTSHGADLNFQVKELCHDQSKEPKVNENQEELHVSDAKVRQWSKGKEGNIRSLLSTLQYVLWPGSGWKPVPLVDIIEGNSVKRAYQKALLCLHPDKLQQKGAAAHQKYIAEKVFDILQESWIEFNSLGSF</sequence>
<comment type="caution">
    <text evidence="2">The sequence shown here is derived from an EMBL/GenBank/DDBJ whole genome shotgun (WGS) entry which is preliminary data.</text>
</comment>
<feature type="region of interest" description="Disordered" evidence="1">
    <location>
        <begin position="543"/>
        <end position="564"/>
    </location>
</feature>
<feature type="compositionally biased region" description="Basic and acidic residues" evidence="1">
    <location>
        <begin position="50"/>
        <end position="59"/>
    </location>
</feature>
<feature type="compositionally biased region" description="Polar residues" evidence="1">
    <location>
        <begin position="430"/>
        <end position="441"/>
    </location>
</feature>
<dbReference type="GO" id="GO:0072318">
    <property type="term" value="P:clathrin coat disassembly"/>
    <property type="evidence" value="ECO:0007669"/>
    <property type="project" value="TreeGrafter"/>
</dbReference>
<protein>
    <recommendedName>
        <fullName evidence="4">J domain-containing protein required for chloroplast accumulation response 1</fullName>
    </recommendedName>
</protein>
<feature type="region of interest" description="Disordered" evidence="1">
    <location>
        <begin position="106"/>
        <end position="128"/>
    </location>
</feature>
<dbReference type="PANTHER" id="PTHR23172:SF64">
    <property type="entry name" value="J DOMAIN-CONTAINING PROTEIN REQUIRED FOR CHLOROPLAST ACCUMULATION RESPONSE 1"/>
    <property type="match status" value="1"/>
</dbReference>
<reference evidence="2 3" key="1">
    <citation type="journal article" date="2020" name="IScience">
        <title>Genome Sequencing of the Endangered Kingdonia uniflora (Circaeasteraceae, Ranunculales) Reveals Potential Mechanisms of Evolutionary Specialization.</title>
        <authorList>
            <person name="Sun Y."/>
            <person name="Deng T."/>
            <person name="Zhang A."/>
            <person name="Moore M.J."/>
            <person name="Landis J.B."/>
            <person name="Lin N."/>
            <person name="Zhang H."/>
            <person name="Zhang X."/>
            <person name="Huang J."/>
            <person name="Zhang X."/>
            <person name="Sun H."/>
            <person name="Wang H."/>
        </authorList>
    </citation>
    <scope>NUCLEOTIDE SEQUENCE [LARGE SCALE GENOMIC DNA]</scope>
    <source>
        <strain evidence="2">TB1705</strain>
        <tissue evidence="2">Leaf</tissue>
    </source>
</reference>
<dbReference type="GO" id="GO:0031982">
    <property type="term" value="C:vesicle"/>
    <property type="evidence" value="ECO:0007669"/>
    <property type="project" value="TreeGrafter"/>
</dbReference>
<feature type="compositionally biased region" description="Polar residues" evidence="1">
    <location>
        <begin position="21"/>
        <end position="37"/>
    </location>
</feature>
<feature type="compositionally biased region" description="Basic and acidic residues" evidence="1">
    <location>
        <begin position="194"/>
        <end position="210"/>
    </location>
</feature>
<dbReference type="InterPro" id="IPR036869">
    <property type="entry name" value="J_dom_sf"/>
</dbReference>
<evidence type="ECO:0008006" key="4">
    <source>
        <dbReference type="Google" id="ProtNLM"/>
    </source>
</evidence>
<dbReference type="Proteomes" id="UP000541444">
    <property type="component" value="Unassembled WGS sequence"/>
</dbReference>
<dbReference type="GO" id="GO:0072583">
    <property type="term" value="P:clathrin-dependent endocytosis"/>
    <property type="evidence" value="ECO:0007669"/>
    <property type="project" value="TreeGrafter"/>
</dbReference>
<dbReference type="PANTHER" id="PTHR23172">
    <property type="entry name" value="AUXILIN/CYCLIN G-ASSOCIATED KINASE-RELATED"/>
    <property type="match status" value="1"/>
</dbReference>
<feature type="region of interest" description="Disordered" evidence="1">
    <location>
        <begin position="172"/>
        <end position="210"/>
    </location>
</feature>
<dbReference type="SUPFAM" id="SSF46565">
    <property type="entry name" value="Chaperone J-domain"/>
    <property type="match status" value="1"/>
</dbReference>
<feature type="compositionally biased region" description="Basic and acidic residues" evidence="1">
    <location>
        <begin position="394"/>
        <end position="417"/>
    </location>
</feature>
<feature type="region of interest" description="Disordered" evidence="1">
    <location>
        <begin position="1"/>
        <end position="62"/>
    </location>
</feature>
<feature type="compositionally biased region" description="Polar residues" evidence="1">
    <location>
        <begin position="107"/>
        <end position="124"/>
    </location>
</feature>
<gene>
    <name evidence="2" type="ORF">GIB67_005468</name>
</gene>
<evidence type="ECO:0000313" key="3">
    <source>
        <dbReference type="Proteomes" id="UP000541444"/>
    </source>
</evidence>
<dbReference type="FunFam" id="1.10.287.110:FF:000043">
    <property type="entry name" value="J-domain protein required for chloroplast accumulation response 1"/>
    <property type="match status" value="1"/>
</dbReference>
<dbReference type="AlphaFoldDB" id="A0A7J7NHD9"/>
<evidence type="ECO:0000313" key="2">
    <source>
        <dbReference type="EMBL" id="KAF6166606.1"/>
    </source>
</evidence>
<feature type="compositionally biased region" description="Basic and acidic residues" evidence="1">
    <location>
        <begin position="543"/>
        <end position="553"/>
    </location>
</feature>
<dbReference type="EMBL" id="JACGCM010000786">
    <property type="protein sequence ID" value="KAF6166606.1"/>
    <property type="molecule type" value="Genomic_DNA"/>
</dbReference>
<dbReference type="Gene3D" id="1.10.287.110">
    <property type="entry name" value="DnaJ domain"/>
    <property type="match status" value="1"/>
</dbReference>